<evidence type="ECO:0000256" key="5">
    <source>
        <dbReference type="ARBA" id="ARBA00022723"/>
    </source>
</evidence>
<comment type="catalytic activity">
    <reaction evidence="10">
        <text>L-threonyl-[protein] + ATP = O-phospho-L-threonyl-[protein] + ADP + H(+)</text>
        <dbReference type="Rhea" id="RHEA:46608"/>
        <dbReference type="Rhea" id="RHEA-COMP:11060"/>
        <dbReference type="Rhea" id="RHEA-COMP:11605"/>
        <dbReference type="ChEBI" id="CHEBI:15378"/>
        <dbReference type="ChEBI" id="CHEBI:30013"/>
        <dbReference type="ChEBI" id="CHEBI:30616"/>
        <dbReference type="ChEBI" id="CHEBI:61977"/>
        <dbReference type="ChEBI" id="CHEBI:456216"/>
        <dbReference type="EC" id="2.7.11.1"/>
    </reaction>
</comment>
<accession>A0A8S3HNW2</accession>
<dbReference type="PANTHER" id="PTHR45723">
    <property type="entry name" value="SERINE/THREONINE-PROTEIN KINASE RIO1"/>
    <property type="match status" value="1"/>
</dbReference>
<dbReference type="AlphaFoldDB" id="A0A8S3HNW2"/>
<dbReference type="EC" id="2.7.11.1" evidence="2"/>
<dbReference type="Proteomes" id="UP000681720">
    <property type="component" value="Unassembled WGS sequence"/>
</dbReference>
<keyword evidence="3" id="KW-0723">Serine/threonine-protein kinase</keyword>
<dbReference type="SMART" id="SM00090">
    <property type="entry name" value="RIO"/>
    <property type="match status" value="1"/>
</dbReference>
<evidence type="ECO:0000256" key="2">
    <source>
        <dbReference type="ARBA" id="ARBA00012513"/>
    </source>
</evidence>
<evidence type="ECO:0000313" key="14">
    <source>
        <dbReference type="EMBL" id="CAF5186383.1"/>
    </source>
</evidence>
<dbReference type="GO" id="GO:0046872">
    <property type="term" value="F:metal ion binding"/>
    <property type="evidence" value="ECO:0007669"/>
    <property type="project" value="UniProtKB-KW"/>
</dbReference>
<evidence type="ECO:0000256" key="6">
    <source>
        <dbReference type="ARBA" id="ARBA00022741"/>
    </source>
</evidence>
<sequence>MLNLLIVSAIQLGENGWPATKLKDSVPLDESEAFSLYLKLIHYMRVMFVKCKLIHADLSEFNLLLDSKKELYVIDVSQSVEQAHPNALEFLRLDCRNVTDYFAKRYTLKTILTMQQLFNYITDPTITDSNEQAYLDRIMEQAENRSSNETTDEVDERVFERIFIPQTLDDICETSSKDFRQLSTILGMNETMTEARLVPKILEDENDDSSSITSSSNSDDDDDDSSDYASAKEDQEEQSLAKGNVRPRDESPTSKRLRKQAIREEKREKRKTKIPKHVKKRAE</sequence>
<dbReference type="InterPro" id="IPR011009">
    <property type="entry name" value="Kinase-like_dom_sf"/>
</dbReference>
<evidence type="ECO:0000256" key="4">
    <source>
        <dbReference type="ARBA" id="ARBA00022679"/>
    </source>
</evidence>
<dbReference type="InterPro" id="IPR000687">
    <property type="entry name" value="RIO_kinase"/>
</dbReference>
<evidence type="ECO:0000256" key="12">
    <source>
        <dbReference type="SAM" id="MobiDB-lite"/>
    </source>
</evidence>
<evidence type="ECO:0000259" key="13">
    <source>
        <dbReference type="SMART" id="SM00090"/>
    </source>
</evidence>
<evidence type="ECO:0000256" key="3">
    <source>
        <dbReference type="ARBA" id="ARBA00022527"/>
    </source>
</evidence>
<feature type="region of interest" description="Disordered" evidence="12">
    <location>
        <begin position="200"/>
        <end position="283"/>
    </location>
</feature>
<keyword evidence="4" id="KW-0808">Transferase</keyword>
<dbReference type="GO" id="GO:0004674">
    <property type="term" value="F:protein serine/threonine kinase activity"/>
    <property type="evidence" value="ECO:0007669"/>
    <property type="project" value="UniProtKB-KW"/>
</dbReference>
<dbReference type="PROSITE" id="PS01245">
    <property type="entry name" value="RIO1"/>
    <property type="match status" value="1"/>
</dbReference>
<keyword evidence="5" id="KW-0479">Metal-binding</keyword>
<dbReference type="SUPFAM" id="SSF56112">
    <property type="entry name" value="Protein kinase-like (PK-like)"/>
    <property type="match status" value="1"/>
</dbReference>
<dbReference type="EMBL" id="CAJOBJ010333905">
    <property type="protein sequence ID" value="CAF5186383.1"/>
    <property type="molecule type" value="Genomic_DNA"/>
</dbReference>
<feature type="compositionally biased region" description="Basic residues" evidence="12">
    <location>
        <begin position="268"/>
        <end position="283"/>
    </location>
</feature>
<evidence type="ECO:0000256" key="10">
    <source>
        <dbReference type="ARBA" id="ARBA00047899"/>
    </source>
</evidence>
<evidence type="ECO:0000256" key="1">
    <source>
        <dbReference type="ARBA" id="ARBA00009196"/>
    </source>
</evidence>
<comment type="caution">
    <text evidence="14">The sequence shown here is derived from an EMBL/GenBank/DDBJ whole genome shotgun (WGS) entry which is preliminary data.</text>
</comment>
<evidence type="ECO:0000256" key="11">
    <source>
        <dbReference type="ARBA" id="ARBA00048679"/>
    </source>
</evidence>
<protein>
    <recommendedName>
        <fullName evidence="2">non-specific serine/threonine protein kinase</fullName>
        <ecNumber evidence="2">2.7.11.1</ecNumber>
    </recommendedName>
</protein>
<comment type="similarity">
    <text evidence="1">Belongs to the protein kinase superfamily. RIO-type Ser/Thr kinase family.</text>
</comment>
<gene>
    <name evidence="14" type="ORF">GIL414_LOCUS71247</name>
</gene>
<dbReference type="InterPro" id="IPR018935">
    <property type="entry name" value="RIO_kinase_CS"/>
</dbReference>
<evidence type="ECO:0000256" key="7">
    <source>
        <dbReference type="ARBA" id="ARBA00022777"/>
    </source>
</evidence>
<organism evidence="14 15">
    <name type="scientific">Rotaria magnacalcarata</name>
    <dbReference type="NCBI Taxonomy" id="392030"/>
    <lineage>
        <taxon>Eukaryota</taxon>
        <taxon>Metazoa</taxon>
        <taxon>Spiralia</taxon>
        <taxon>Gnathifera</taxon>
        <taxon>Rotifera</taxon>
        <taxon>Eurotatoria</taxon>
        <taxon>Bdelloidea</taxon>
        <taxon>Philodinida</taxon>
        <taxon>Philodinidae</taxon>
        <taxon>Rotaria</taxon>
    </lineage>
</organism>
<name>A0A8S3HNW2_9BILA</name>
<dbReference type="Gene3D" id="1.10.510.10">
    <property type="entry name" value="Transferase(Phosphotransferase) domain 1"/>
    <property type="match status" value="1"/>
</dbReference>
<feature type="domain" description="RIO kinase" evidence="13">
    <location>
        <begin position="1"/>
        <end position="123"/>
    </location>
</feature>
<dbReference type="GO" id="GO:0005524">
    <property type="term" value="F:ATP binding"/>
    <property type="evidence" value="ECO:0007669"/>
    <property type="project" value="UniProtKB-KW"/>
</dbReference>
<reference evidence="14" key="1">
    <citation type="submission" date="2021-02" db="EMBL/GenBank/DDBJ databases">
        <authorList>
            <person name="Nowell W R."/>
        </authorList>
    </citation>
    <scope>NUCLEOTIDE SEQUENCE</scope>
</reference>
<keyword evidence="7" id="KW-0418">Kinase</keyword>
<dbReference type="InterPro" id="IPR018934">
    <property type="entry name" value="RIO_dom"/>
</dbReference>
<evidence type="ECO:0000256" key="8">
    <source>
        <dbReference type="ARBA" id="ARBA00022840"/>
    </source>
</evidence>
<comment type="catalytic activity">
    <reaction evidence="11">
        <text>L-seryl-[protein] + ATP = O-phospho-L-seryl-[protein] + ADP + H(+)</text>
        <dbReference type="Rhea" id="RHEA:17989"/>
        <dbReference type="Rhea" id="RHEA-COMP:9863"/>
        <dbReference type="Rhea" id="RHEA-COMP:11604"/>
        <dbReference type="ChEBI" id="CHEBI:15378"/>
        <dbReference type="ChEBI" id="CHEBI:29999"/>
        <dbReference type="ChEBI" id="CHEBI:30616"/>
        <dbReference type="ChEBI" id="CHEBI:83421"/>
        <dbReference type="ChEBI" id="CHEBI:456216"/>
        <dbReference type="EC" id="2.7.11.1"/>
    </reaction>
</comment>
<evidence type="ECO:0000313" key="15">
    <source>
        <dbReference type="Proteomes" id="UP000681720"/>
    </source>
</evidence>
<dbReference type="InterPro" id="IPR051272">
    <property type="entry name" value="RIO-type_Ser/Thr_kinase"/>
</dbReference>
<keyword evidence="6" id="KW-0547">Nucleotide-binding</keyword>
<keyword evidence="9" id="KW-0460">Magnesium</keyword>
<evidence type="ECO:0000256" key="9">
    <source>
        <dbReference type="ARBA" id="ARBA00022842"/>
    </source>
</evidence>
<keyword evidence="8" id="KW-0067">ATP-binding</keyword>
<dbReference type="Pfam" id="PF01163">
    <property type="entry name" value="RIO1"/>
    <property type="match status" value="1"/>
</dbReference>
<proteinExistence type="inferred from homology"/>
<feature type="non-terminal residue" evidence="14">
    <location>
        <position position="1"/>
    </location>
</feature>